<dbReference type="Pfam" id="PF13426">
    <property type="entry name" value="PAS_9"/>
    <property type="match status" value="1"/>
</dbReference>
<dbReference type="SMART" id="SM00387">
    <property type="entry name" value="HATPase_c"/>
    <property type="match status" value="1"/>
</dbReference>
<dbReference type="PRINTS" id="PR00344">
    <property type="entry name" value="BCTRLSENSOR"/>
</dbReference>
<dbReference type="PANTHER" id="PTHR43304">
    <property type="entry name" value="PHYTOCHROME-LIKE PROTEIN CPH1"/>
    <property type="match status" value="1"/>
</dbReference>
<dbReference type="SMART" id="SM00086">
    <property type="entry name" value="PAC"/>
    <property type="match status" value="1"/>
</dbReference>
<dbReference type="Pfam" id="PF02518">
    <property type="entry name" value="HATPase_c"/>
    <property type="match status" value="1"/>
</dbReference>
<dbReference type="PROSITE" id="PS50112">
    <property type="entry name" value="PAS"/>
    <property type="match status" value="2"/>
</dbReference>
<dbReference type="Gene3D" id="3.30.565.10">
    <property type="entry name" value="Histidine kinase-like ATPase, C-terminal domain"/>
    <property type="match status" value="1"/>
</dbReference>
<dbReference type="InterPro" id="IPR013655">
    <property type="entry name" value="PAS_fold_3"/>
</dbReference>
<dbReference type="InterPro" id="IPR029016">
    <property type="entry name" value="GAF-like_dom_sf"/>
</dbReference>
<accession>A0A9E5DB61</accession>
<feature type="coiled-coil region" evidence="6">
    <location>
        <begin position="564"/>
        <end position="599"/>
    </location>
</feature>
<evidence type="ECO:0000259" key="8">
    <source>
        <dbReference type="PROSITE" id="PS50112"/>
    </source>
</evidence>
<dbReference type="Proteomes" id="UP001056766">
    <property type="component" value="Unassembled WGS sequence"/>
</dbReference>
<dbReference type="GO" id="GO:0000155">
    <property type="term" value="F:phosphorelay sensor kinase activity"/>
    <property type="evidence" value="ECO:0007669"/>
    <property type="project" value="InterPro"/>
</dbReference>
<name>A0A9E5DB61_9EURY</name>
<dbReference type="InterPro" id="IPR035965">
    <property type="entry name" value="PAS-like_dom_sf"/>
</dbReference>
<dbReference type="InterPro" id="IPR000700">
    <property type="entry name" value="PAS-assoc_C"/>
</dbReference>
<keyword evidence="6" id="KW-0175">Coiled coil</keyword>
<dbReference type="Gene3D" id="3.30.450.40">
    <property type="match status" value="1"/>
</dbReference>
<feature type="domain" description="PAS" evidence="8">
    <location>
        <begin position="150"/>
        <end position="219"/>
    </location>
</feature>
<dbReference type="AlphaFoldDB" id="A0A9E5DB61"/>
<keyword evidence="11" id="KW-1185">Reference proteome</keyword>
<comment type="catalytic activity">
    <reaction evidence="1">
        <text>ATP + protein L-histidine = ADP + protein N-phospho-L-histidine.</text>
        <dbReference type="EC" id="2.7.13.3"/>
    </reaction>
</comment>
<dbReference type="InterPro" id="IPR052162">
    <property type="entry name" value="Sensor_kinase/Photoreceptor"/>
</dbReference>
<dbReference type="InterPro" id="IPR036890">
    <property type="entry name" value="HATPase_C_sf"/>
</dbReference>
<keyword evidence="5" id="KW-0418">Kinase</keyword>
<dbReference type="EC" id="2.7.13.3" evidence="2"/>
<feature type="domain" description="PAS" evidence="8">
    <location>
        <begin position="452"/>
        <end position="522"/>
    </location>
</feature>
<dbReference type="InterPro" id="IPR004358">
    <property type="entry name" value="Sig_transdc_His_kin-like_C"/>
</dbReference>
<keyword evidence="4" id="KW-0808">Transferase</keyword>
<dbReference type="InterPro" id="IPR003594">
    <property type="entry name" value="HATPase_dom"/>
</dbReference>
<dbReference type="SUPFAM" id="SSF47384">
    <property type="entry name" value="Homodimeric domain of signal transducing histidine kinase"/>
    <property type="match status" value="1"/>
</dbReference>
<dbReference type="PROSITE" id="PS50109">
    <property type="entry name" value="HIS_KIN"/>
    <property type="match status" value="1"/>
</dbReference>
<protein>
    <recommendedName>
        <fullName evidence="2">histidine kinase</fullName>
        <ecNumber evidence="2">2.7.13.3</ecNumber>
    </recommendedName>
</protein>
<evidence type="ECO:0000259" key="7">
    <source>
        <dbReference type="PROSITE" id="PS50109"/>
    </source>
</evidence>
<dbReference type="SMART" id="SM00091">
    <property type="entry name" value="PAS"/>
    <property type="match status" value="3"/>
</dbReference>
<dbReference type="Pfam" id="PF08447">
    <property type="entry name" value="PAS_3"/>
    <property type="match status" value="1"/>
</dbReference>
<dbReference type="Gene3D" id="3.30.450.20">
    <property type="entry name" value="PAS domain"/>
    <property type="match status" value="3"/>
</dbReference>
<dbReference type="CDD" id="cd00130">
    <property type="entry name" value="PAS"/>
    <property type="match status" value="2"/>
</dbReference>
<dbReference type="InterPro" id="IPR000014">
    <property type="entry name" value="PAS"/>
</dbReference>
<sequence length="967" mass="110206">MSIISRDAGEGLLSSSHTSEKDVLLEGNELSCLFIFDFMAGKISFEQAAKQIIEKLPLAFSNPYNVCACMDLQDSFYSSDNFKRTNHSLNYNISLNNELIGVISVYNLDELADSDIQLFSKKDEDIFKTVANHVELMVMHRNMYASSFEKDESYRFLIENIKDVVYSIDTDMNLLYISPQVSSYGYTPKQVFAGNWLDIVHPDDRKRLIDSYRATIRREFNKPTVFRLFDSKGNIHWMEEVGTPIMNSSGEVTGINGILRDVTERKYMGDELKQRVEFEKTIRDISSSFINFSSDELDEKIHDAMEAIGTVSDITQCHIYDSTSGSSLLSVLYEWDKDGKGPLDESIGDLFISKIPELFKNLISGKNIVVSSLDELLFGVGAEIDLINYFHIKSFVVVPMIAKNKLIGFIVFSSREKEVQWSEFEVDMFGLVGMIIGNVLQHERYNKVLRENEMYFRSLFEESNDAVLIHTLDGTILNINKKACDMLGYERNAFYNINAYSLYDEDLYDEFPAFARRVLAEGSAYSESCMNKADGGVIDVSISSSFVDRNKRVIQSIVQDITEKKKVEQELKSYRLKLEDKVKERTEELSRVNEQLEEEIFERNLVEVLMGEHELLLENVLESSGDSIAFFDMGNKAKLMNSQFLDMWKIPENIGVDMDYLDLFAEFVYPHLENAEYVGSKVRKFSSLKEKDSGLLYFKDGRVVEYNLFPVFKDGVIQGHVYNCRDITINKKAESELKKYAEDLEYSNELKDLFADILRHDLLNPVGIVKGFLSVLIQKEKDPSMLDMLRKVEMSNQKVIDMIGMASKLSRLDSVEKIEFNVIDLGFMINIAKTNFGAMFENKNMRAVCRFSGSYFAKANIMIEEVFANLFSNAIKYSPEGSTVYVDILDAGDEWKVQFTDFGEGISDEDKPLVFERFKRVGNSSIKGSGIGLAIVRKIVDLHGGSFGVEDNPDGKGCVFWITVKKG</sequence>
<evidence type="ECO:0000256" key="5">
    <source>
        <dbReference type="ARBA" id="ARBA00022777"/>
    </source>
</evidence>
<evidence type="ECO:0000313" key="11">
    <source>
        <dbReference type="Proteomes" id="UP001056766"/>
    </source>
</evidence>
<reference evidence="10" key="2">
    <citation type="submission" date="2021-04" db="EMBL/GenBank/DDBJ databases">
        <authorList>
            <person name="Dong X."/>
        </authorList>
    </citation>
    <scope>NUCLEOTIDE SEQUENCE</scope>
    <source>
        <strain evidence="10">LLY</strain>
    </source>
</reference>
<dbReference type="PROSITE" id="PS50113">
    <property type="entry name" value="PAC"/>
    <property type="match status" value="1"/>
</dbReference>
<evidence type="ECO:0000256" key="1">
    <source>
        <dbReference type="ARBA" id="ARBA00000085"/>
    </source>
</evidence>
<evidence type="ECO:0000256" key="3">
    <source>
        <dbReference type="ARBA" id="ARBA00022553"/>
    </source>
</evidence>
<evidence type="ECO:0000256" key="4">
    <source>
        <dbReference type="ARBA" id="ARBA00022679"/>
    </source>
</evidence>
<dbReference type="EMBL" id="JAGSOI010000004">
    <property type="protein sequence ID" value="MCM1985734.1"/>
    <property type="molecule type" value="Genomic_DNA"/>
</dbReference>
<feature type="domain" description="PAC" evidence="9">
    <location>
        <begin position="222"/>
        <end position="274"/>
    </location>
</feature>
<dbReference type="InterPro" id="IPR001610">
    <property type="entry name" value="PAC"/>
</dbReference>
<organism evidence="10 11">
    <name type="scientific">Methanococcoides seepicolus</name>
    <dbReference type="NCBI Taxonomy" id="2828780"/>
    <lineage>
        <taxon>Archaea</taxon>
        <taxon>Methanobacteriati</taxon>
        <taxon>Methanobacteriota</taxon>
        <taxon>Stenosarchaea group</taxon>
        <taxon>Methanomicrobia</taxon>
        <taxon>Methanosarcinales</taxon>
        <taxon>Methanosarcinaceae</taxon>
        <taxon>Methanococcoides</taxon>
    </lineage>
</organism>
<dbReference type="InterPro" id="IPR005467">
    <property type="entry name" value="His_kinase_dom"/>
</dbReference>
<dbReference type="RefSeq" id="WP_250867111.1">
    <property type="nucleotide sequence ID" value="NZ_JAGSOI010000004.1"/>
</dbReference>
<dbReference type="SUPFAM" id="SSF55781">
    <property type="entry name" value="GAF domain-like"/>
    <property type="match status" value="1"/>
</dbReference>
<dbReference type="SUPFAM" id="SSF55785">
    <property type="entry name" value="PYP-like sensor domain (PAS domain)"/>
    <property type="match status" value="3"/>
</dbReference>
<dbReference type="SUPFAM" id="SSF55874">
    <property type="entry name" value="ATPase domain of HSP90 chaperone/DNA topoisomerase II/histidine kinase"/>
    <property type="match status" value="1"/>
</dbReference>
<evidence type="ECO:0000259" key="9">
    <source>
        <dbReference type="PROSITE" id="PS50113"/>
    </source>
</evidence>
<evidence type="ECO:0000313" key="10">
    <source>
        <dbReference type="EMBL" id="MCM1985734.1"/>
    </source>
</evidence>
<proteinExistence type="predicted"/>
<feature type="domain" description="Histidine kinase" evidence="7">
    <location>
        <begin position="757"/>
        <end position="967"/>
    </location>
</feature>
<comment type="caution">
    <text evidence="10">The sequence shown here is derived from an EMBL/GenBank/DDBJ whole genome shotgun (WGS) entry which is preliminary data.</text>
</comment>
<dbReference type="NCBIfam" id="TIGR00229">
    <property type="entry name" value="sensory_box"/>
    <property type="match status" value="2"/>
</dbReference>
<reference evidence="10" key="1">
    <citation type="journal article" date="2021" name="mSystems">
        <title>Bacteria and Archaea Synergistically Convert Glycine Betaine to Biogenic Methane in the Formosa Cold Seep of the South China Sea.</title>
        <authorList>
            <person name="Li L."/>
            <person name="Zhang W."/>
            <person name="Zhang S."/>
            <person name="Song L."/>
            <person name="Sun Q."/>
            <person name="Zhang H."/>
            <person name="Xiang H."/>
            <person name="Dong X."/>
        </authorList>
    </citation>
    <scope>NUCLEOTIDE SEQUENCE</scope>
    <source>
        <strain evidence="10">LLY</strain>
    </source>
</reference>
<keyword evidence="3" id="KW-0597">Phosphoprotein</keyword>
<dbReference type="PANTHER" id="PTHR43304:SF1">
    <property type="entry name" value="PAC DOMAIN-CONTAINING PROTEIN"/>
    <property type="match status" value="1"/>
</dbReference>
<dbReference type="InterPro" id="IPR036097">
    <property type="entry name" value="HisK_dim/P_sf"/>
</dbReference>
<gene>
    <name evidence="10" type="ORF">KDK67_01675</name>
</gene>
<dbReference type="InterPro" id="IPR003018">
    <property type="entry name" value="GAF"/>
</dbReference>
<evidence type="ECO:0000256" key="2">
    <source>
        <dbReference type="ARBA" id="ARBA00012438"/>
    </source>
</evidence>
<dbReference type="Gene3D" id="1.10.287.130">
    <property type="match status" value="1"/>
</dbReference>
<dbReference type="Pfam" id="PF01590">
    <property type="entry name" value="GAF"/>
    <property type="match status" value="1"/>
</dbReference>
<evidence type="ECO:0000256" key="6">
    <source>
        <dbReference type="SAM" id="Coils"/>
    </source>
</evidence>